<protein>
    <recommendedName>
        <fullName evidence="4">Centromere protein P</fullName>
    </recommendedName>
</protein>
<reference evidence="2 3" key="1">
    <citation type="submission" date="2024-06" db="EMBL/GenBank/DDBJ databases">
        <authorList>
            <person name="Pan Q."/>
            <person name="Wen M."/>
            <person name="Jouanno E."/>
            <person name="Zahm M."/>
            <person name="Klopp C."/>
            <person name="Cabau C."/>
            <person name="Louis A."/>
            <person name="Berthelot C."/>
            <person name="Parey E."/>
            <person name="Roest Crollius H."/>
            <person name="Montfort J."/>
            <person name="Robinson-Rechavi M."/>
            <person name="Bouchez O."/>
            <person name="Lampietro C."/>
            <person name="Lopez Roques C."/>
            <person name="Donnadieu C."/>
            <person name="Postlethwait J."/>
            <person name="Bobe J."/>
            <person name="Verreycken H."/>
            <person name="Guiguen Y."/>
        </authorList>
    </citation>
    <scope>NUCLEOTIDE SEQUENCE [LARGE SCALE GENOMIC DNA]</scope>
    <source>
        <strain evidence="2">Up_M1</strain>
        <tissue evidence="2">Testis</tissue>
    </source>
</reference>
<feature type="coiled-coil region" evidence="1">
    <location>
        <begin position="58"/>
        <end position="85"/>
    </location>
</feature>
<dbReference type="PANTHER" id="PTHR28577">
    <property type="entry name" value="CENTROMERE PROTEIN P"/>
    <property type="match status" value="1"/>
</dbReference>
<feature type="coiled-coil region" evidence="1">
    <location>
        <begin position="5"/>
        <end position="32"/>
    </location>
</feature>
<keyword evidence="3" id="KW-1185">Reference proteome</keyword>
<name>A0ABD0Y3G8_UMBPY</name>
<evidence type="ECO:0008006" key="4">
    <source>
        <dbReference type="Google" id="ProtNLM"/>
    </source>
</evidence>
<evidence type="ECO:0000313" key="2">
    <source>
        <dbReference type="EMBL" id="KAL1007821.1"/>
    </source>
</evidence>
<accession>A0ABD0Y3G8</accession>
<dbReference type="InterPro" id="IPR027801">
    <property type="entry name" value="CENP-P"/>
</dbReference>
<dbReference type="PANTHER" id="PTHR28577:SF1">
    <property type="entry name" value="CENTROMERE PROTEIN P"/>
    <property type="match status" value="1"/>
</dbReference>
<sequence length="290" mass="32850">MNMNLEPYEAHIKVLQEEIAALQSQKEKNEREITMHLGGSMKNALLTMAGIETGAETRKSLMEIKAQLMTEIEELEEDLVRQTKMNGIALISCSVKTLEKSSSKLVQQYRLAGHCSSLNYQVEFVLSDVQVDAMSERMITDLNIIMEATEFKDFSTFVSRVEDNGDLLLFFRTIRRFSDMCEDRRRTFQHFQEKYPDVISLPGGCRSEVMLIQVPKLPGCSLTISWALEVTDVGEVIPKIDLVTKMPEKALQMDTRKVMDNAPESFQSLLKILGVEASIEALVQSVLLNM</sequence>
<dbReference type="EMBL" id="JAGEUA010000002">
    <property type="protein sequence ID" value="KAL1007821.1"/>
    <property type="molecule type" value="Genomic_DNA"/>
</dbReference>
<comment type="caution">
    <text evidence="2">The sequence shown here is derived from an EMBL/GenBank/DDBJ whole genome shotgun (WGS) entry which is preliminary data.</text>
</comment>
<dbReference type="Proteomes" id="UP001557470">
    <property type="component" value="Unassembled WGS sequence"/>
</dbReference>
<evidence type="ECO:0000256" key="1">
    <source>
        <dbReference type="SAM" id="Coils"/>
    </source>
</evidence>
<organism evidence="2 3">
    <name type="scientific">Umbra pygmaea</name>
    <name type="common">Eastern mudminnow</name>
    <dbReference type="NCBI Taxonomy" id="75934"/>
    <lineage>
        <taxon>Eukaryota</taxon>
        <taxon>Metazoa</taxon>
        <taxon>Chordata</taxon>
        <taxon>Craniata</taxon>
        <taxon>Vertebrata</taxon>
        <taxon>Euteleostomi</taxon>
        <taxon>Actinopterygii</taxon>
        <taxon>Neopterygii</taxon>
        <taxon>Teleostei</taxon>
        <taxon>Protacanthopterygii</taxon>
        <taxon>Esociformes</taxon>
        <taxon>Umbridae</taxon>
        <taxon>Umbra</taxon>
    </lineage>
</organism>
<evidence type="ECO:0000313" key="3">
    <source>
        <dbReference type="Proteomes" id="UP001557470"/>
    </source>
</evidence>
<gene>
    <name evidence="2" type="ORF">UPYG_G00092100</name>
</gene>
<keyword evidence="1" id="KW-0175">Coiled coil</keyword>
<dbReference type="AlphaFoldDB" id="A0ABD0Y3G8"/>
<dbReference type="Pfam" id="PF13096">
    <property type="entry name" value="CENP-P"/>
    <property type="match status" value="1"/>
</dbReference>
<proteinExistence type="predicted"/>